<dbReference type="GO" id="GO:0048039">
    <property type="term" value="F:ubiquinone binding"/>
    <property type="evidence" value="ECO:0007669"/>
    <property type="project" value="InterPro"/>
</dbReference>
<keyword evidence="2" id="KW-1277">Toxin-antitoxin system</keyword>
<dbReference type="InterPro" id="IPR005031">
    <property type="entry name" value="COQ10_START"/>
</dbReference>
<organism evidence="4 5">
    <name type="scientific">Ventosimonas gracilis</name>
    <dbReference type="NCBI Taxonomy" id="1680762"/>
    <lineage>
        <taxon>Bacteria</taxon>
        <taxon>Pseudomonadati</taxon>
        <taxon>Pseudomonadota</taxon>
        <taxon>Gammaproteobacteria</taxon>
        <taxon>Pseudomonadales</taxon>
        <taxon>Ventosimonadaceae</taxon>
        <taxon>Ventosimonas</taxon>
    </lineage>
</organism>
<dbReference type="EMBL" id="LSZO01000058">
    <property type="protein sequence ID" value="KXU39003.1"/>
    <property type="molecule type" value="Genomic_DNA"/>
</dbReference>
<dbReference type="OrthoDB" id="9804759at2"/>
<dbReference type="CDD" id="cd07813">
    <property type="entry name" value="COQ10p_like"/>
    <property type="match status" value="1"/>
</dbReference>
<dbReference type="InterPro" id="IPR044996">
    <property type="entry name" value="COQ10-like"/>
</dbReference>
<dbReference type="Gene3D" id="3.30.530.20">
    <property type="match status" value="1"/>
</dbReference>
<comment type="similarity">
    <text evidence="1">Belongs to the ribosome association toxin RatA family.</text>
</comment>
<dbReference type="PANTHER" id="PTHR12901">
    <property type="entry name" value="SPERM PROTEIN HOMOLOG"/>
    <property type="match status" value="1"/>
</dbReference>
<dbReference type="Proteomes" id="UP000072660">
    <property type="component" value="Unassembled WGS sequence"/>
</dbReference>
<keyword evidence="5" id="KW-1185">Reference proteome</keyword>
<dbReference type="AlphaFoldDB" id="A0A139SWM9"/>
<evidence type="ECO:0000256" key="2">
    <source>
        <dbReference type="ARBA" id="ARBA00022649"/>
    </source>
</evidence>
<dbReference type="Pfam" id="PF03364">
    <property type="entry name" value="Polyketide_cyc"/>
    <property type="match status" value="1"/>
</dbReference>
<reference evidence="4 5" key="1">
    <citation type="submission" date="2016-02" db="EMBL/GenBank/DDBJ databases">
        <authorList>
            <person name="Wen L."/>
            <person name="He K."/>
            <person name="Yang H."/>
        </authorList>
    </citation>
    <scope>NUCLEOTIDE SEQUENCE [LARGE SCALE GENOMIC DNA]</scope>
    <source>
        <strain evidence="4 5">CV58</strain>
    </source>
</reference>
<dbReference type="RefSeq" id="WP_068387996.1">
    <property type="nucleotide sequence ID" value="NZ_LSZO01000058.1"/>
</dbReference>
<dbReference type="SUPFAM" id="SSF55961">
    <property type="entry name" value="Bet v1-like"/>
    <property type="match status" value="1"/>
</dbReference>
<evidence type="ECO:0000259" key="3">
    <source>
        <dbReference type="Pfam" id="PF03364"/>
    </source>
</evidence>
<dbReference type="PANTHER" id="PTHR12901:SF10">
    <property type="entry name" value="COENZYME Q-BINDING PROTEIN COQ10, MITOCHONDRIAL"/>
    <property type="match status" value="1"/>
</dbReference>
<feature type="domain" description="Coenzyme Q-binding protein COQ10 START" evidence="3">
    <location>
        <begin position="11"/>
        <end position="136"/>
    </location>
</feature>
<evidence type="ECO:0000256" key="1">
    <source>
        <dbReference type="ARBA" id="ARBA00008918"/>
    </source>
</evidence>
<protein>
    <submittedName>
        <fullName evidence="4">Ribosome association toxin RatA</fullName>
    </submittedName>
</protein>
<dbReference type="GO" id="GO:0045333">
    <property type="term" value="P:cellular respiration"/>
    <property type="evidence" value="ECO:0007669"/>
    <property type="project" value="InterPro"/>
</dbReference>
<evidence type="ECO:0000313" key="5">
    <source>
        <dbReference type="Proteomes" id="UP000072660"/>
    </source>
</evidence>
<sequence length="150" mass="16404">MSCHIQRSALLPYSAQSMYELVNDVAHYSDFLPWCEAGEVLEVSQTHMLARLKLGKGIIRQQFVTRNALVPGERIEMNLAEGPFKKLHGLWLFTPLGEAACKISLDLSFDYSGALVKASLGPLFNQLAASMVDAFCARARALFGAVDGIG</sequence>
<dbReference type="InterPro" id="IPR023393">
    <property type="entry name" value="START-like_dom_sf"/>
</dbReference>
<proteinExistence type="inferred from homology"/>
<gene>
    <name evidence="4" type="ORF">AXE65_10940</name>
</gene>
<accession>A0A139SWM9</accession>
<name>A0A139SWM9_9GAMM</name>
<comment type="caution">
    <text evidence="4">The sequence shown here is derived from an EMBL/GenBank/DDBJ whole genome shotgun (WGS) entry which is preliminary data.</text>
</comment>
<evidence type="ECO:0000313" key="4">
    <source>
        <dbReference type="EMBL" id="KXU39003.1"/>
    </source>
</evidence>